<reference evidence="1 2" key="1">
    <citation type="submission" date="2016-11" db="EMBL/GenBank/DDBJ databases">
        <authorList>
            <person name="Jaros S."/>
            <person name="Januszkiewicz K."/>
            <person name="Wedrychowicz H."/>
        </authorList>
    </citation>
    <scope>NUCLEOTIDE SEQUENCE [LARGE SCALE GENOMIC DNA]</scope>
    <source>
        <strain evidence="1 2">CGMCC 1.7049</strain>
    </source>
</reference>
<dbReference type="PIRSF" id="PIRSF037225">
    <property type="entry name" value="UCP037225"/>
    <property type="match status" value="1"/>
</dbReference>
<sequence>MLEDATITCPYCWESIPLELDLSVGSQTYIEDCSVCCRPIVVSLRVDDEGGFEVDGRTEDE</sequence>
<dbReference type="OrthoDB" id="9814566at2"/>
<dbReference type="AlphaFoldDB" id="A0A1M5LA24"/>
<protein>
    <submittedName>
        <fullName evidence="1">Cysteine-rich CPXCG</fullName>
    </submittedName>
</protein>
<dbReference type="RefSeq" id="WP_072894355.1">
    <property type="nucleotide sequence ID" value="NZ_FQWZ01000002.1"/>
</dbReference>
<dbReference type="Proteomes" id="UP000199758">
    <property type="component" value="Unassembled WGS sequence"/>
</dbReference>
<evidence type="ECO:0000313" key="2">
    <source>
        <dbReference type="Proteomes" id="UP000199758"/>
    </source>
</evidence>
<organism evidence="1 2">
    <name type="scientific">Hydrocarboniphaga daqingensis</name>
    <dbReference type="NCBI Taxonomy" id="490188"/>
    <lineage>
        <taxon>Bacteria</taxon>
        <taxon>Pseudomonadati</taxon>
        <taxon>Pseudomonadota</taxon>
        <taxon>Gammaproteobacteria</taxon>
        <taxon>Nevskiales</taxon>
        <taxon>Nevskiaceae</taxon>
        <taxon>Hydrocarboniphaga</taxon>
    </lineage>
</organism>
<accession>A0A1M5LA24</accession>
<gene>
    <name evidence="1" type="ORF">SAMN04488068_0793</name>
</gene>
<dbReference type="InterPro" id="IPR025990">
    <property type="entry name" value="zinc_ribbon_bacterial"/>
</dbReference>
<keyword evidence="2" id="KW-1185">Reference proteome</keyword>
<dbReference type="Pfam" id="PF14255">
    <property type="entry name" value="Zn_ribbon_21"/>
    <property type="match status" value="1"/>
</dbReference>
<name>A0A1M5LA24_9GAMM</name>
<dbReference type="InterPro" id="IPR017143">
    <property type="entry name" value="UCP037225"/>
</dbReference>
<dbReference type="EMBL" id="FQWZ01000002">
    <property type="protein sequence ID" value="SHG61984.1"/>
    <property type="molecule type" value="Genomic_DNA"/>
</dbReference>
<proteinExistence type="predicted"/>
<dbReference type="STRING" id="490188.SAMN04488068_0793"/>
<evidence type="ECO:0000313" key="1">
    <source>
        <dbReference type="EMBL" id="SHG61984.1"/>
    </source>
</evidence>